<evidence type="ECO:0000313" key="1">
    <source>
        <dbReference type="EMBL" id="ACS81793.1"/>
    </source>
</evidence>
<dbReference type="HOGENOM" id="CLU_801428_0_0_7"/>
<dbReference type="EMBL" id="CP001649">
    <property type="protein sequence ID" value="ACS81793.1"/>
    <property type="molecule type" value="Genomic_DNA"/>
</dbReference>
<gene>
    <name evidence="1" type="ordered locus">Desal_3748</name>
</gene>
<dbReference type="Proteomes" id="UP000002601">
    <property type="component" value="Chromosome"/>
</dbReference>
<dbReference type="RefSeq" id="WP_015853609.1">
    <property type="nucleotide sequence ID" value="NC_012881.1"/>
</dbReference>
<protein>
    <submittedName>
        <fullName evidence="1">CiaB protein</fullName>
    </submittedName>
</protein>
<name>C6BU84_MARSD</name>
<proteinExistence type="predicted"/>
<dbReference type="STRING" id="526222.Desal_3748"/>
<evidence type="ECO:0000313" key="2">
    <source>
        <dbReference type="Proteomes" id="UP000002601"/>
    </source>
</evidence>
<dbReference type="KEGG" id="dsa:Desal_3748"/>
<accession>C6BU84</accession>
<organism evidence="1 2">
    <name type="scientific">Maridesulfovibrio salexigens (strain ATCC 14822 / DSM 2638 / NCIMB 8403 / VKM B-1763)</name>
    <name type="common">Desulfovibrio salexigens</name>
    <dbReference type="NCBI Taxonomy" id="526222"/>
    <lineage>
        <taxon>Bacteria</taxon>
        <taxon>Pseudomonadati</taxon>
        <taxon>Thermodesulfobacteriota</taxon>
        <taxon>Desulfovibrionia</taxon>
        <taxon>Desulfovibrionales</taxon>
        <taxon>Desulfovibrionaceae</taxon>
        <taxon>Maridesulfovibrio</taxon>
    </lineage>
</organism>
<dbReference type="eggNOG" id="COG1256">
    <property type="taxonomic scope" value="Bacteria"/>
</dbReference>
<dbReference type="OrthoDB" id="696873at2"/>
<dbReference type="AlphaFoldDB" id="C6BU84"/>
<sequence length="337" mass="38884">MAEKISLTQSSIDRQNILNNPFAIEKLQETIGLVGFQWKGKPVFLKQQVAIFLEVDVRTIERYLSTHGEELEKNGYTLLRGKDLKDFKELSKQTDINVGHKAQRIGIFNFKSVLNLAMLLSESEKAKEIRSRILSIVIDTIAHKSGGRTKYINQRDEDYLPAAFQEENYRKEFTAAVNRYIDAPNWKYGKYTNLVYESIFKENATEYKKILNLAAKERVRSTMYAEVLDLVASFEAGLAEELENKARVLGRQLSIQEANTIFSDFAKQRAFKPLITKARSKMASRDLCFRDALHSKLEAYIQSVPESDFERFLGEKSKDLKERIDENIAVFKRLKDK</sequence>
<reference evidence="1 2" key="1">
    <citation type="submission" date="2009-06" db="EMBL/GenBank/DDBJ databases">
        <title>Complete sequence of Desulfovibrio salexigens DSM 2638.</title>
        <authorList>
            <consortium name="US DOE Joint Genome Institute"/>
            <person name="Lucas S."/>
            <person name="Copeland A."/>
            <person name="Lapidus A."/>
            <person name="Glavina del Rio T."/>
            <person name="Tice H."/>
            <person name="Bruce D."/>
            <person name="Goodwin L."/>
            <person name="Pitluck S."/>
            <person name="Munk A.C."/>
            <person name="Brettin T."/>
            <person name="Detter J.C."/>
            <person name="Han C."/>
            <person name="Tapia R."/>
            <person name="Larimer F."/>
            <person name="Land M."/>
            <person name="Hauser L."/>
            <person name="Kyrpides N."/>
            <person name="Anderson I."/>
            <person name="Wall J.D."/>
            <person name="Arkin A.P."/>
            <person name="Dehal P."/>
            <person name="Chivian D."/>
            <person name="Giles B."/>
            <person name="Hazen T.C."/>
        </authorList>
    </citation>
    <scope>NUCLEOTIDE SEQUENCE [LARGE SCALE GENOMIC DNA]</scope>
    <source>
        <strain evidence="2">ATCC 14822 / DSM 2638 / NCIMB 8403 / VKM B-1763</strain>
    </source>
</reference>
<keyword evidence="2" id="KW-1185">Reference proteome</keyword>